<keyword evidence="4" id="KW-1185">Reference proteome</keyword>
<reference evidence="3 4" key="1">
    <citation type="submission" date="2022-12" db="EMBL/GenBank/DDBJ databases">
        <title>Chromosome-level genome assembly of true bugs.</title>
        <authorList>
            <person name="Ma L."/>
            <person name="Li H."/>
        </authorList>
    </citation>
    <scope>NUCLEOTIDE SEQUENCE [LARGE SCALE GENOMIC DNA]</scope>
    <source>
        <strain evidence="3">Lab_2022b</strain>
    </source>
</reference>
<dbReference type="InterPro" id="IPR013087">
    <property type="entry name" value="Znf_C2H2_type"/>
</dbReference>
<evidence type="ECO:0000313" key="4">
    <source>
        <dbReference type="Proteomes" id="UP001461498"/>
    </source>
</evidence>
<keyword evidence="1" id="KW-0863">Zinc-finger</keyword>
<protein>
    <recommendedName>
        <fullName evidence="2">C2H2-type domain-containing protein</fullName>
    </recommendedName>
</protein>
<dbReference type="EMBL" id="JAPXFL010000008">
    <property type="protein sequence ID" value="KAK9502816.1"/>
    <property type="molecule type" value="Genomic_DNA"/>
</dbReference>
<dbReference type="AlphaFoldDB" id="A0AAW1CWI8"/>
<dbReference type="Gene3D" id="3.30.160.60">
    <property type="entry name" value="Classic Zinc Finger"/>
    <property type="match status" value="1"/>
</dbReference>
<dbReference type="InterPro" id="IPR036236">
    <property type="entry name" value="Znf_C2H2_sf"/>
</dbReference>
<feature type="domain" description="C2H2-type" evidence="2">
    <location>
        <begin position="93"/>
        <end position="122"/>
    </location>
</feature>
<comment type="caution">
    <text evidence="3">The sequence shown here is derived from an EMBL/GenBank/DDBJ whole genome shotgun (WGS) entry which is preliminary data.</text>
</comment>
<evidence type="ECO:0000259" key="2">
    <source>
        <dbReference type="PROSITE" id="PS50157"/>
    </source>
</evidence>
<keyword evidence="1" id="KW-0862">Zinc</keyword>
<sequence length="169" mass="19125">MFWILKKSGLTSGAVSFFNSINNNGLSSGTTGGGYNKLCCNDEKEIKFNDNEKKIPSYDFITNLVDIESDSSSSSELDVEDEISQDSDYEENLTCNVCDRLFCSQNQLSQHQQKKRHFGCSSCDSLFSSLMALEHHKEEFEHWSGDELPVDLSEESDHELSCLELERLL</sequence>
<dbReference type="PROSITE" id="PS00028">
    <property type="entry name" value="ZINC_FINGER_C2H2_1"/>
    <property type="match status" value="1"/>
</dbReference>
<dbReference type="SUPFAM" id="SSF57667">
    <property type="entry name" value="beta-beta-alpha zinc fingers"/>
    <property type="match status" value="1"/>
</dbReference>
<accession>A0AAW1CWI8</accession>
<evidence type="ECO:0000256" key="1">
    <source>
        <dbReference type="PROSITE-ProRule" id="PRU00042"/>
    </source>
</evidence>
<dbReference type="GO" id="GO:0008270">
    <property type="term" value="F:zinc ion binding"/>
    <property type="evidence" value="ECO:0007669"/>
    <property type="project" value="UniProtKB-KW"/>
</dbReference>
<name>A0AAW1CWI8_9HEMI</name>
<dbReference type="PROSITE" id="PS50157">
    <property type="entry name" value="ZINC_FINGER_C2H2_2"/>
    <property type="match status" value="1"/>
</dbReference>
<proteinExistence type="predicted"/>
<dbReference type="Proteomes" id="UP001461498">
    <property type="component" value="Unassembled WGS sequence"/>
</dbReference>
<gene>
    <name evidence="3" type="ORF">O3M35_011518</name>
</gene>
<evidence type="ECO:0000313" key="3">
    <source>
        <dbReference type="EMBL" id="KAK9502816.1"/>
    </source>
</evidence>
<keyword evidence="1" id="KW-0479">Metal-binding</keyword>
<organism evidence="3 4">
    <name type="scientific">Rhynocoris fuscipes</name>
    <dbReference type="NCBI Taxonomy" id="488301"/>
    <lineage>
        <taxon>Eukaryota</taxon>
        <taxon>Metazoa</taxon>
        <taxon>Ecdysozoa</taxon>
        <taxon>Arthropoda</taxon>
        <taxon>Hexapoda</taxon>
        <taxon>Insecta</taxon>
        <taxon>Pterygota</taxon>
        <taxon>Neoptera</taxon>
        <taxon>Paraneoptera</taxon>
        <taxon>Hemiptera</taxon>
        <taxon>Heteroptera</taxon>
        <taxon>Panheteroptera</taxon>
        <taxon>Cimicomorpha</taxon>
        <taxon>Reduviidae</taxon>
        <taxon>Harpactorinae</taxon>
        <taxon>Harpactorini</taxon>
        <taxon>Rhynocoris</taxon>
    </lineage>
</organism>
<dbReference type="SMART" id="SM00355">
    <property type="entry name" value="ZnF_C2H2"/>
    <property type="match status" value="2"/>
</dbReference>